<keyword evidence="2" id="KW-1185">Reference proteome</keyword>
<dbReference type="Proteomes" id="UP000314294">
    <property type="component" value="Unassembled WGS sequence"/>
</dbReference>
<sequence>MSWPRRCPRGENKRFLELCCDVALISQSKKGNGLHNRSCSENSATCRIGDNVIGEHRGLSVLGYRRNTGVHDEEDQIPVFNVYFSVVKFWLSSHTWLFRLVSSQLISQLIDARCRQRAWQPQRASFSRGMSFCLYASRSGANKKSPVSVDWHYMTLRNHCQKAS</sequence>
<name>A0A4Z2GPJ7_9TELE</name>
<evidence type="ECO:0000313" key="2">
    <source>
        <dbReference type="Proteomes" id="UP000314294"/>
    </source>
</evidence>
<proteinExistence type="predicted"/>
<organism evidence="1 2">
    <name type="scientific">Liparis tanakae</name>
    <name type="common">Tanaka's snailfish</name>
    <dbReference type="NCBI Taxonomy" id="230148"/>
    <lineage>
        <taxon>Eukaryota</taxon>
        <taxon>Metazoa</taxon>
        <taxon>Chordata</taxon>
        <taxon>Craniata</taxon>
        <taxon>Vertebrata</taxon>
        <taxon>Euteleostomi</taxon>
        <taxon>Actinopterygii</taxon>
        <taxon>Neopterygii</taxon>
        <taxon>Teleostei</taxon>
        <taxon>Neoteleostei</taxon>
        <taxon>Acanthomorphata</taxon>
        <taxon>Eupercaria</taxon>
        <taxon>Perciformes</taxon>
        <taxon>Cottioidei</taxon>
        <taxon>Cottales</taxon>
        <taxon>Liparidae</taxon>
        <taxon>Liparis</taxon>
    </lineage>
</organism>
<reference evidence="1 2" key="1">
    <citation type="submission" date="2019-03" db="EMBL/GenBank/DDBJ databases">
        <title>First draft genome of Liparis tanakae, snailfish: a comprehensive survey of snailfish specific genes.</title>
        <authorList>
            <person name="Kim W."/>
            <person name="Song I."/>
            <person name="Jeong J.-H."/>
            <person name="Kim D."/>
            <person name="Kim S."/>
            <person name="Ryu S."/>
            <person name="Song J.Y."/>
            <person name="Lee S.K."/>
        </authorList>
    </citation>
    <scope>NUCLEOTIDE SEQUENCE [LARGE SCALE GENOMIC DNA]</scope>
    <source>
        <tissue evidence="1">Muscle</tissue>
    </source>
</reference>
<dbReference type="OrthoDB" id="5464at2759"/>
<gene>
    <name evidence="1" type="ORF">EYF80_034605</name>
</gene>
<comment type="caution">
    <text evidence="1">The sequence shown here is derived from an EMBL/GenBank/DDBJ whole genome shotgun (WGS) entry which is preliminary data.</text>
</comment>
<dbReference type="EMBL" id="SRLO01000463">
    <property type="protein sequence ID" value="TNN55160.1"/>
    <property type="molecule type" value="Genomic_DNA"/>
</dbReference>
<protein>
    <submittedName>
        <fullName evidence="1">Uncharacterized protein</fullName>
    </submittedName>
</protein>
<accession>A0A4Z2GPJ7</accession>
<dbReference type="AlphaFoldDB" id="A0A4Z2GPJ7"/>
<evidence type="ECO:0000313" key="1">
    <source>
        <dbReference type="EMBL" id="TNN55160.1"/>
    </source>
</evidence>